<evidence type="ECO:0000313" key="3">
    <source>
        <dbReference type="EMBL" id="KAL3522680.1"/>
    </source>
</evidence>
<keyword evidence="2" id="KW-1133">Transmembrane helix</keyword>
<keyword evidence="2" id="KW-0472">Membrane</keyword>
<reference evidence="3 4" key="1">
    <citation type="submission" date="2024-11" db="EMBL/GenBank/DDBJ databases">
        <title>A near-complete genome assembly of Cinchona calisaya.</title>
        <authorList>
            <person name="Lian D.C."/>
            <person name="Zhao X.W."/>
            <person name="Wei L."/>
        </authorList>
    </citation>
    <scope>NUCLEOTIDE SEQUENCE [LARGE SCALE GENOMIC DNA]</scope>
    <source>
        <tissue evidence="3">Nenye</tissue>
    </source>
</reference>
<feature type="region of interest" description="Disordered" evidence="1">
    <location>
        <begin position="45"/>
        <end position="75"/>
    </location>
</feature>
<name>A0ABD2ZTB5_9GENT</name>
<dbReference type="AlphaFoldDB" id="A0ABD2ZTB5"/>
<keyword evidence="2" id="KW-0812">Transmembrane</keyword>
<dbReference type="EMBL" id="JBJUIK010000007">
    <property type="protein sequence ID" value="KAL3522680.1"/>
    <property type="molecule type" value="Genomic_DNA"/>
</dbReference>
<organism evidence="3 4">
    <name type="scientific">Cinchona calisaya</name>
    <dbReference type="NCBI Taxonomy" id="153742"/>
    <lineage>
        <taxon>Eukaryota</taxon>
        <taxon>Viridiplantae</taxon>
        <taxon>Streptophyta</taxon>
        <taxon>Embryophyta</taxon>
        <taxon>Tracheophyta</taxon>
        <taxon>Spermatophyta</taxon>
        <taxon>Magnoliopsida</taxon>
        <taxon>eudicotyledons</taxon>
        <taxon>Gunneridae</taxon>
        <taxon>Pentapetalae</taxon>
        <taxon>asterids</taxon>
        <taxon>lamiids</taxon>
        <taxon>Gentianales</taxon>
        <taxon>Rubiaceae</taxon>
        <taxon>Cinchonoideae</taxon>
        <taxon>Cinchoneae</taxon>
        <taxon>Cinchona</taxon>
    </lineage>
</organism>
<sequence>MTKNPSLPSDPSLHPHNTKITAATINPFLTGSTILFFQQVKESCKKRSKDSDNGGKSSRFAGGLEPLPSRVQRKKPIWERSRERVRIEEDGRDIEKEVAAMNEAKLVGGMIAPDIIWED</sequence>
<protein>
    <submittedName>
        <fullName evidence="3">Uncharacterized protein</fullName>
    </submittedName>
</protein>
<accession>A0ABD2ZTB5</accession>
<evidence type="ECO:0000313" key="4">
    <source>
        <dbReference type="Proteomes" id="UP001630127"/>
    </source>
</evidence>
<comment type="caution">
    <text evidence="3">The sequence shown here is derived from an EMBL/GenBank/DDBJ whole genome shotgun (WGS) entry which is preliminary data.</text>
</comment>
<evidence type="ECO:0000256" key="1">
    <source>
        <dbReference type="SAM" id="MobiDB-lite"/>
    </source>
</evidence>
<proteinExistence type="predicted"/>
<gene>
    <name evidence="3" type="ORF">ACH5RR_015514</name>
</gene>
<evidence type="ECO:0000256" key="2">
    <source>
        <dbReference type="SAM" id="Phobius"/>
    </source>
</evidence>
<dbReference type="Proteomes" id="UP001630127">
    <property type="component" value="Unassembled WGS sequence"/>
</dbReference>
<keyword evidence="4" id="KW-1185">Reference proteome</keyword>
<feature type="transmembrane region" description="Helical" evidence="2">
    <location>
        <begin position="20"/>
        <end position="37"/>
    </location>
</feature>